<dbReference type="Proteomes" id="UP000186455">
    <property type="component" value="Unassembled WGS sequence"/>
</dbReference>
<evidence type="ECO:0000313" key="4">
    <source>
        <dbReference type="Proteomes" id="UP000186455"/>
    </source>
</evidence>
<reference evidence="3 4" key="1">
    <citation type="submission" date="2015-06" db="EMBL/GenBank/DDBJ databases">
        <title>Cloning and characterization of the uncialamcin biosynthetic gene cluster.</title>
        <authorList>
            <person name="Yan X."/>
            <person name="Huang T."/>
            <person name="Ge H."/>
            <person name="Shen B."/>
        </authorList>
    </citation>
    <scope>NUCLEOTIDE SEQUENCE [LARGE SCALE GENOMIC DNA]</scope>
    <source>
        <strain evidence="3 4">DCA2648</strain>
    </source>
</reference>
<dbReference type="RefSeq" id="WP_073793684.1">
    <property type="nucleotide sequence ID" value="NZ_LFBV01000010.1"/>
</dbReference>
<keyword evidence="4" id="KW-1185">Reference proteome</keyword>
<feature type="region of interest" description="Disordered" evidence="1">
    <location>
        <begin position="201"/>
        <end position="400"/>
    </location>
</feature>
<keyword evidence="2" id="KW-0472">Membrane</keyword>
<accession>A0A1Q4UZM5</accession>
<feature type="transmembrane region" description="Helical" evidence="2">
    <location>
        <begin position="100"/>
        <end position="126"/>
    </location>
</feature>
<comment type="caution">
    <text evidence="3">The sequence shown here is derived from an EMBL/GenBank/DDBJ whole genome shotgun (WGS) entry which is preliminary data.</text>
</comment>
<feature type="compositionally biased region" description="Polar residues" evidence="1">
    <location>
        <begin position="361"/>
        <end position="377"/>
    </location>
</feature>
<feature type="compositionally biased region" description="Pro residues" evidence="1">
    <location>
        <begin position="288"/>
        <end position="301"/>
    </location>
</feature>
<proteinExistence type="predicted"/>
<dbReference type="EMBL" id="LFBV01000010">
    <property type="protein sequence ID" value="OKH91010.1"/>
    <property type="molecule type" value="Genomic_DNA"/>
</dbReference>
<feature type="transmembrane region" description="Helical" evidence="2">
    <location>
        <begin position="162"/>
        <end position="182"/>
    </location>
</feature>
<evidence type="ECO:0000256" key="2">
    <source>
        <dbReference type="SAM" id="Phobius"/>
    </source>
</evidence>
<sequence length="400" mass="41064">MLLIPLLVVIGGEGFRDFVNHGAGVLSLVSLTSSVLWGLVASDRVFLNSRQRLVAQGIHRATAVAAIVFLLLHISVKIALDHTTVLATLVPFGLGVDGAAGLIGFGSLAALLMVATGLTGALRSAFASPAPVAARWRAVHTLAYPAWCSALVHGLFAGRPAAGWITFLYGMSLVAVIGALGLRAAPAPVRRRVTAQVLAVLGSGPRPGGRAPRDTAEMPLPGVAPPTRGWATASRAWDTGPPPLSTTLRPRSGEPPAPAPAARVTASPGRPDEPGGGLGMAAAYRTVPTPPPPYPEAPPGAFPDDHRAVPDSYPGSRVPVDVRPTGGVPRQGDGAERWPAPSPRPPAEAPRSLYDPLASTPYGSTPTYPATGHTPTEQLPGPFQAPSSGEPWNAPTGGVN</sequence>
<dbReference type="STRING" id="1048205.AB852_31410"/>
<feature type="transmembrane region" description="Helical" evidence="2">
    <location>
        <begin position="24"/>
        <end position="41"/>
    </location>
</feature>
<protein>
    <recommendedName>
        <fullName evidence="5">Cytochrome b/b6 domain-containing protein</fullName>
    </recommendedName>
</protein>
<dbReference type="AlphaFoldDB" id="A0A1Q4UZM5"/>
<feature type="transmembrane region" description="Helical" evidence="2">
    <location>
        <begin position="138"/>
        <end position="156"/>
    </location>
</feature>
<evidence type="ECO:0000256" key="1">
    <source>
        <dbReference type="SAM" id="MobiDB-lite"/>
    </source>
</evidence>
<feature type="transmembrane region" description="Helical" evidence="2">
    <location>
        <begin position="61"/>
        <end position="80"/>
    </location>
</feature>
<evidence type="ECO:0008006" key="5">
    <source>
        <dbReference type="Google" id="ProtNLM"/>
    </source>
</evidence>
<organism evidence="3 4">
    <name type="scientific">Streptomyces uncialis</name>
    <dbReference type="NCBI Taxonomy" id="1048205"/>
    <lineage>
        <taxon>Bacteria</taxon>
        <taxon>Bacillati</taxon>
        <taxon>Actinomycetota</taxon>
        <taxon>Actinomycetes</taxon>
        <taxon>Kitasatosporales</taxon>
        <taxon>Streptomycetaceae</taxon>
        <taxon>Streptomyces</taxon>
    </lineage>
</organism>
<evidence type="ECO:0000313" key="3">
    <source>
        <dbReference type="EMBL" id="OKH91010.1"/>
    </source>
</evidence>
<name>A0A1Q4UZM5_9ACTN</name>
<gene>
    <name evidence="3" type="ORF">AB852_31410</name>
</gene>
<keyword evidence="2" id="KW-0812">Transmembrane</keyword>
<keyword evidence="2" id="KW-1133">Transmembrane helix</keyword>